<dbReference type="NCBIfam" id="TIGR00589">
    <property type="entry name" value="ogt"/>
    <property type="match status" value="1"/>
</dbReference>
<dbReference type="Pfam" id="PF01035">
    <property type="entry name" value="DNA_binding_1"/>
    <property type="match status" value="1"/>
</dbReference>
<evidence type="ECO:0000259" key="10">
    <source>
        <dbReference type="Pfam" id="PF01035"/>
    </source>
</evidence>
<keyword evidence="4" id="KW-0963">Cytoplasm</keyword>
<evidence type="ECO:0000256" key="2">
    <source>
        <dbReference type="ARBA" id="ARBA00008711"/>
    </source>
</evidence>
<organism evidence="12">
    <name type="scientific">metagenome</name>
    <dbReference type="NCBI Taxonomy" id="256318"/>
    <lineage>
        <taxon>unclassified sequences</taxon>
        <taxon>metagenomes</taxon>
    </lineage>
</organism>
<dbReference type="SUPFAM" id="SSF46767">
    <property type="entry name" value="Methylated DNA-protein cysteine methyltransferase, C-terminal domain"/>
    <property type="match status" value="1"/>
</dbReference>
<evidence type="ECO:0000256" key="6">
    <source>
        <dbReference type="ARBA" id="ARBA00022679"/>
    </source>
</evidence>
<dbReference type="Gene3D" id="1.10.10.10">
    <property type="entry name" value="Winged helix-like DNA-binding domain superfamily/Winged helix DNA-binding domain"/>
    <property type="match status" value="1"/>
</dbReference>
<accession>A0A380TAM4</accession>
<keyword evidence="8" id="KW-0234">DNA repair</keyword>
<dbReference type="InterPro" id="IPR036217">
    <property type="entry name" value="MethylDNA_cys_MeTrfase_DNAb"/>
</dbReference>
<feature type="domain" description="Methylated-DNA-[protein]-cysteine S-methyltransferase DNA binding" evidence="10">
    <location>
        <begin position="68"/>
        <end position="147"/>
    </location>
</feature>
<dbReference type="InterPro" id="IPR014048">
    <property type="entry name" value="MethylDNA_cys_MeTrfase_DNA-bd"/>
</dbReference>
<comment type="similarity">
    <text evidence="2">Belongs to the MGMT family.</text>
</comment>
<evidence type="ECO:0000256" key="3">
    <source>
        <dbReference type="ARBA" id="ARBA00011918"/>
    </source>
</evidence>
<evidence type="ECO:0000256" key="8">
    <source>
        <dbReference type="ARBA" id="ARBA00023204"/>
    </source>
</evidence>
<dbReference type="PROSITE" id="PS00374">
    <property type="entry name" value="MGMT"/>
    <property type="match status" value="1"/>
</dbReference>
<dbReference type="GO" id="GO:0006281">
    <property type="term" value="P:DNA repair"/>
    <property type="evidence" value="ECO:0007669"/>
    <property type="project" value="UniProtKB-KW"/>
</dbReference>
<comment type="catalytic activity">
    <reaction evidence="1">
        <text>a 4-O-methyl-thymidine in DNA + L-cysteinyl-[protein] = a thymidine in DNA + S-methyl-L-cysteinyl-[protein]</text>
        <dbReference type="Rhea" id="RHEA:53428"/>
        <dbReference type="Rhea" id="RHEA-COMP:10131"/>
        <dbReference type="Rhea" id="RHEA-COMP:10132"/>
        <dbReference type="Rhea" id="RHEA-COMP:13555"/>
        <dbReference type="Rhea" id="RHEA-COMP:13556"/>
        <dbReference type="ChEBI" id="CHEBI:29950"/>
        <dbReference type="ChEBI" id="CHEBI:82612"/>
        <dbReference type="ChEBI" id="CHEBI:137386"/>
        <dbReference type="ChEBI" id="CHEBI:137387"/>
        <dbReference type="EC" id="2.1.1.63"/>
    </reaction>
</comment>
<dbReference type="InterPro" id="IPR023546">
    <property type="entry name" value="MGMT"/>
</dbReference>
<reference evidence="12" key="1">
    <citation type="submission" date="2018-07" db="EMBL/GenBank/DDBJ databases">
        <authorList>
            <person name="Quirk P.G."/>
            <person name="Krulwich T.A."/>
        </authorList>
    </citation>
    <scope>NUCLEOTIDE SEQUENCE</scope>
</reference>
<evidence type="ECO:0000313" key="12">
    <source>
        <dbReference type="EMBL" id="SUS04322.1"/>
    </source>
</evidence>
<dbReference type="AlphaFoldDB" id="A0A380TAM4"/>
<dbReference type="InterPro" id="IPR001497">
    <property type="entry name" value="MethylDNA_cys_MeTrfase_AS"/>
</dbReference>
<dbReference type="GO" id="GO:0032259">
    <property type="term" value="P:methylation"/>
    <property type="evidence" value="ECO:0007669"/>
    <property type="project" value="UniProtKB-KW"/>
</dbReference>
<dbReference type="HAMAP" id="MF_00772">
    <property type="entry name" value="OGT"/>
    <property type="match status" value="1"/>
</dbReference>
<dbReference type="Pfam" id="PF02870">
    <property type="entry name" value="Methyltransf_1N"/>
    <property type="match status" value="1"/>
</dbReference>
<dbReference type="EMBL" id="UIDG01000258">
    <property type="protein sequence ID" value="SUS06812.1"/>
    <property type="molecule type" value="Genomic_DNA"/>
</dbReference>
<keyword evidence="5 12" id="KW-0489">Methyltransferase</keyword>
<sequence length="171" mass="17773">MTHATFVSPLGPVTVTAADGAIVALDWGEAGCGLLDPLVRVAVEELQAYFEGHLRLFSVPLKPAGTTFQRRVWAALTAIPCGETRSYGALAGELGSGPRAVARACAANPIPIIIPCHRVIGADGSLTGYSGGSGIDTKAWLLRHEGAAVTTPPPLTRRLRGNAHAPRDCSL</sequence>
<keyword evidence="6 12" id="KW-0808">Transferase</keyword>
<dbReference type="GO" id="GO:0003908">
    <property type="term" value="F:methylated-DNA-[protein]-cysteine S-methyltransferase activity"/>
    <property type="evidence" value="ECO:0007669"/>
    <property type="project" value="UniProtKB-EC"/>
</dbReference>
<dbReference type="InterPro" id="IPR036388">
    <property type="entry name" value="WH-like_DNA-bd_sf"/>
</dbReference>
<protein>
    <recommendedName>
        <fullName evidence="3">methylated-DNA--[protein]-cysteine S-methyltransferase</fullName>
        <ecNumber evidence="3">2.1.1.63</ecNumber>
    </recommendedName>
</protein>
<evidence type="ECO:0000256" key="7">
    <source>
        <dbReference type="ARBA" id="ARBA00022763"/>
    </source>
</evidence>
<dbReference type="Gene3D" id="3.30.160.70">
    <property type="entry name" value="Methylated DNA-protein cysteine methyltransferase domain"/>
    <property type="match status" value="1"/>
</dbReference>
<dbReference type="PANTHER" id="PTHR10815:SF13">
    <property type="entry name" value="METHYLATED-DNA--PROTEIN-CYSTEINE METHYLTRANSFERASE"/>
    <property type="match status" value="1"/>
</dbReference>
<evidence type="ECO:0000256" key="5">
    <source>
        <dbReference type="ARBA" id="ARBA00022603"/>
    </source>
</evidence>
<keyword evidence="7" id="KW-0227">DNA damage</keyword>
<evidence type="ECO:0000313" key="13">
    <source>
        <dbReference type="EMBL" id="SUS06812.1"/>
    </source>
</evidence>
<evidence type="ECO:0000256" key="1">
    <source>
        <dbReference type="ARBA" id="ARBA00001286"/>
    </source>
</evidence>
<name>A0A380TAM4_9ZZZZ</name>
<dbReference type="PANTHER" id="PTHR10815">
    <property type="entry name" value="METHYLATED-DNA--PROTEIN-CYSTEINE METHYLTRANSFERASE"/>
    <property type="match status" value="1"/>
</dbReference>
<dbReference type="EC" id="2.1.1.63" evidence="3"/>
<dbReference type="FunFam" id="1.10.10.10:FF:000214">
    <property type="entry name" value="Methylated-DNA--protein-cysteine methyltransferase"/>
    <property type="match status" value="1"/>
</dbReference>
<feature type="domain" description="Methylguanine DNA methyltransferase ribonuclease-like" evidence="11">
    <location>
        <begin position="2"/>
        <end position="63"/>
    </location>
</feature>
<dbReference type="InterPro" id="IPR036631">
    <property type="entry name" value="MGMT_N_sf"/>
</dbReference>
<dbReference type="SUPFAM" id="SSF53155">
    <property type="entry name" value="Methylated DNA-protein cysteine methyltransferase domain"/>
    <property type="match status" value="1"/>
</dbReference>
<dbReference type="InterPro" id="IPR008332">
    <property type="entry name" value="MethylG_MeTrfase_N"/>
</dbReference>
<evidence type="ECO:0000259" key="11">
    <source>
        <dbReference type="Pfam" id="PF02870"/>
    </source>
</evidence>
<comment type="catalytic activity">
    <reaction evidence="9">
        <text>a 6-O-methyl-2'-deoxyguanosine in DNA + L-cysteinyl-[protein] = S-methyl-L-cysteinyl-[protein] + a 2'-deoxyguanosine in DNA</text>
        <dbReference type="Rhea" id="RHEA:24000"/>
        <dbReference type="Rhea" id="RHEA-COMP:10131"/>
        <dbReference type="Rhea" id="RHEA-COMP:10132"/>
        <dbReference type="Rhea" id="RHEA-COMP:11367"/>
        <dbReference type="Rhea" id="RHEA-COMP:11368"/>
        <dbReference type="ChEBI" id="CHEBI:29950"/>
        <dbReference type="ChEBI" id="CHEBI:82612"/>
        <dbReference type="ChEBI" id="CHEBI:85445"/>
        <dbReference type="ChEBI" id="CHEBI:85448"/>
        <dbReference type="EC" id="2.1.1.63"/>
    </reaction>
</comment>
<gene>
    <name evidence="12" type="primary">ogt</name>
    <name evidence="12" type="ORF">DF3PB_1260002</name>
    <name evidence="13" type="ORF">DF3PB_3300003</name>
</gene>
<evidence type="ECO:0000256" key="4">
    <source>
        <dbReference type="ARBA" id="ARBA00022490"/>
    </source>
</evidence>
<dbReference type="EMBL" id="UIDG01000031">
    <property type="protein sequence ID" value="SUS04322.1"/>
    <property type="molecule type" value="Genomic_DNA"/>
</dbReference>
<proteinExistence type="inferred from homology"/>
<dbReference type="CDD" id="cd06445">
    <property type="entry name" value="ATase"/>
    <property type="match status" value="1"/>
</dbReference>
<evidence type="ECO:0000256" key="9">
    <source>
        <dbReference type="ARBA" id="ARBA00049348"/>
    </source>
</evidence>